<dbReference type="AlphaFoldDB" id="A0AAV0ECU4"/>
<evidence type="ECO:0000313" key="2">
    <source>
        <dbReference type="EMBL" id="CAH9120505.1"/>
    </source>
</evidence>
<dbReference type="Gene3D" id="2.60.40.4370">
    <property type="match status" value="1"/>
</dbReference>
<dbReference type="Pfam" id="PF10419">
    <property type="entry name" value="TFIIIC_sub6"/>
    <property type="match status" value="1"/>
</dbReference>
<accession>A0AAV0ECU4</accession>
<dbReference type="InterPro" id="IPR042771">
    <property type="entry name" value="GTF3C6-like"/>
</dbReference>
<sequence length="141" mass="15679">MEHNTQGHIQESEEEEYVLMDLDGVSDQISIPKNAPFVLSGLDTVNPILIIDGKIKLVGEYVETIGTCLVFSESDTCPVVHEETGPSETNLISGKCIANPKQTSSKQIKPITQLHKILKFKLLWEGEDEEQERVKASNTEL</sequence>
<dbReference type="GO" id="GO:0006383">
    <property type="term" value="P:transcription by RNA polymerase III"/>
    <property type="evidence" value="ECO:0007669"/>
    <property type="project" value="InterPro"/>
</dbReference>
<evidence type="ECO:0000313" key="3">
    <source>
        <dbReference type="Proteomes" id="UP001152523"/>
    </source>
</evidence>
<dbReference type="PANTHER" id="PTHR21860">
    <property type="entry name" value="TRANSCRIPTION INITIATION FACTOR IIIC TFIIIC , POLYPEPTIDE 6-RELATED"/>
    <property type="match status" value="1"/>
</dbReference>
<dbReference type="Proteomes" id="UP001152523">
    <property type="component" value="Unassembled WGS sequence"/>
</dbReference>
<organism evidence="2 3">
    <name type="scientific">Cuscuta epithymum</name>
    <dbReference type="NCBI Taxonomy" id="186058"/>
    <lineage>
        <taxon>Eukaryota</taxon>
        <taxon>Viridiplantae</taxon>
        <taxon>Streptophyta</taxon>
        <taxon>Embryophyta</taxon>
        <taxon>Tracheophyta</taxon>
        <taxon>Spermatophyta</taxon>
        <taxon>Magnoliopsida</taxon>
        <taxon>eudicotyledons</taxon>
        <taxon>Gunneridae</taxon>
        <taxon>Pentapetalae</taxon>
        <taxon>asterids</taxon>
        <taxon>lamiids</taxon>
        <taxon>Solanales</taxon>
        <taxon>Convolvulaceae</taxon>
        <taxon>Cuscuteae</taxon>
        <taxon>Cuscuta</taxon>
        <taxon>Cuscuta subgen. Cuscuta</taxon>
    </lineage>
</organism>
<reference evidence="2" key="1">
    <citation type="submission" date="2022-07" db="EMBL/GenBank/DDBJ databases">
        <authorList>
            <person name="Macas J."/>
            <person name="Novak P."/>
            <person name="Neumann P."/>
        </authorList>
    </citation>
    <scope>NUCLEOTIDE SEQUENCE</scope>
</reference>
<gene>
    <name evidence="2" type="ORF">CEPIT_LOCUS23067</name>
</gene>
<feature type="domain" description="Transcription factor TFIIIC triple barrel" evidence="1">
    <location>
        <begin position="13"/>
        <end position="121"/>
    </location>
</feature>
<keyword evidence="3" id="KW-1185">Reference proteome</keyword>
<name>A0AAV0ECU4_9ASTE</name>
<dbReference type="EMBL" id="CAMAPF010000915">
    <property type="protein sequence ID" value="CAH9120505.1"/>
    <property type="molecule type" value="Genomic_DNA"/>
</dbReference>
<dbReference type="PANTHER" id="PTHR21860:SF2">
    <property type="entry name" value="GENERAL TRANSCRIPTION FACTOR 3C POLYPEPTIDE 6"/>
    <property type="match status" value="1"/>
</dbReference>
<evidence type="ECO:0000259" key="1">
    <source>
        <dbReference type="Pfam" id="PF10419"/>
    </source>
</evidence>
<proteinExistence type="predicted"/>
<protein>
    <recommendedName>
        <fullName evidence="1">Transcription factor TFIIIC triple barrel domain-containing protein</fullName>
    </recommendedName>
</protein>
<comment type="caution">
    <text evidence="2">The sequence shown here is derived from an EMBL/GenBank/DDBJ whole genome shotgun (WGS) entry which is preliminary data.</text>
</comment>
<dbReference type="FunFam" id="2.60.40.4370:FF:000002">
    <property type="entry name" value="Transcription factor TFIIIC, tau55-related protein"/>
    <property type="match status" value="1"/>
</dbReference>
<dbReference type="InterPro" id="IPR019481">
    <property type="entry name" value="TFIIIC_triple_barrel"/>
</dbReference>
<dbReference type="GO" id="GO:0000127">
    <property type="term" value="C:transcription factor TFIIIC complex"/>
    <property type="evidence" value="ECO:0007669"/>
    <property type="project" value="TreeGrafter"/>
</dbReference>